<dbReference type="AlphaFoldDB" id="A0A9D2F4T2"/>
<proteinExistence type="predicted"/>
<feature type="transmembrane region" description="Helical" evidence="1">
    <location>
        <begin position="34"/>
        <end position="55"/>
    </location>
</feature>
<comment type="caution">
    <text evidence="2">The sequence shown here is derived from an EMBL/GenBank/DDBJ whole genome shotgun (WGS) entry which is preliminary data.</text>
</comment>
<keyword evidence="1" id="KW-1133">Transmembrane helix</keyword>
<dbReference type="GO" id="GO:0008237">
    <property type="term" value="F:metallopeptidase activity"/>
    <property type="evidence" value="ECO:0007669"/>
    <property type="project" value="UniProtKB-KW"/>
</dbReference>
<name>A0A9D2F4T2_9FIRM</name>
<feature type="transmembrane region" description="Helical" evidence="1">
    <location>
        <begin position="153"/>
        <end position="170"/>
    </location>
</feature>
<accession>A0A9D2F4T2</accession>
<keyword evidence="1" id="KW-0472">Membrane</keyword>
<keyword evidence="2" id="KW-0645">Protease</keyword>
<evidence type="ECO:0000313" key="3">
    <source>
        <dbReference type="Proteomes" id="UP000824031"/>
    </source>
</evidence>
<reference evidence="2" key="2">
    <citation type="submission" date="2021-04" db="EMBL/GenBank/DDBJ databases">
        <authorList>
            <person name="Gilroy R."/>
        </authorList>
    </citation>
    <scope>NUCLEOTIDE SEQUENCE</scope>
    <source>
        <strain evidence="2">3436</strain>
    </source>
</reference>
<gene>
    <name evidence="2" type="ORF">H9810_10725</name>
</gene>
<evidence type="ECO:0000313" key="2">
    <source>
        <dbReference type="EMBL" id="HIZ49185.1"/>
    </source>
</evidence>
<feature type="transmembrane region" description="Helical" evidence="1">
    <location>
        <begin position="204"/>
        <end position="221"/>
    </location>
</feature>
<sequence length="232" mass="25298">MVGIVSAVFNVAVCIGVPLGAFLVLLRRRSGWRVFLLGMAGFFVSQLCVRQPLLALLGQVDAYRLFAAGNPVGQLLFLSVTAGLAEESARLVIFRLLARRGRVQHGTPVWYGLGHGGLEAALVGVNSLVLLVIFPELLQRAGWAVALGGMERISAQMVQVALSLFVFCGLRRKRWFVAAILLHTLCNFMTVVTLFGVSDLMLEVLLFAFAAVVLYAAIKLWKGEDFHEKNLA</sequence>
<keyword evidence="1" id="KW-0812">Transmembrane</keyword>
<protein>
    <submittedName>
        <fullName evidence="2">YhfC family intramembrane metalloprotease</fullName>
    </submittedName>
</protein>
<feature type="transmembrane region" description="Helical" evidence="1">
    <location>
        <begin position="6"/>
        <end position="27"/>
    </location>
</feature>
<dbReference type="Pfam" id="PF10086">
    <property type="entry name" value="YhfC"/>
    <property type="match status" value="1"/>
</dbReference>
<dbReference type="EMBL" id="DXBO01000154">
    <property type="protein sequence ID" value="HIZ49185.1"/>
    <property type="molecule type" value="Genomic_DNA"/>
</dbReference>
<keyword evidence="2" id="KW-0378">Hydrolase</keyword>
<evidence type="ECO:0000256" key="1">
    <source>
        <dbReference type="SAM" id="Phobius"/>
    </source>
</evidence>
<keyword evidence="2" id="KW-0482">Metalloprotease</keyword>
<feature type="transmembrane region" description="Helical" evidence="1">
    <location>
        <begin position="109"/>
        <end position="133"/>
    </location>
</feature>
<feature type="transmembrane region" description="Helical" evidence="1">
    <location>
        <begin position="175"/>
        <end position="198"/>
    </location>
</feature>
<dbReference type="Proteomes" id="UP000824031">
    <property type="component" value="Unassembled WGS sequence"/>
</dbReference>
<organism evidence="2 3">
    <name type="scientific">Candidatus Gemmiger excrementavium</name>
    <dbReference type="NCBI Taxonomy" id="2838608"/>
    <lineage>
        <taxon>Bacteria</taxon>
        <taxon>Bacillati</taxon>
        <taxon>Bacillota</taxon>
        <taxon>Clostridia</taxon>
        <taxon>Eubacteriales</taxon>
        <taxon>Gemmiger</taxon>
    </lineage>
</organism>
<feature type="transmembrane region" description="Helical" evidence="1">
    <location>
        <begin position="75"/>
        <end position="97"/>
    </location>
</feature>
<reference evidence="2" key="1">
    <citation type="journal article" date="2021" name="PeerJ">
        <title>Extensive microbial diversity within the chicken gut microbiome revealed by metagenomics and culture.</title>
        <authorList>
            <person name="Gilroy R."/>
            <person name="Ravi A."/>
            <person name="Getino M."/>
            <person name="Pursley I."/>
            <person name="Horton D.L."/>
            <person name="Alikhan N.F."/>
            <person name="Baker D."/>
            <person name="Gharbi K."/>
            <person name="Hall N."/>
            <person name="Watson M."/>
            <person name="Adriaenssens E.M."/>
            <person name="Foster-Nyarko E."/>
            <person name="Jarju S."/>
            <person name="Secka A."/>
            <person name="Antonio M."/>
            <person name="Oren A."/>
            <person name="Chaudhuri R.R."/>
            <person name="La Ragione R."/>
            <person name="Hildebrand F."/>
            <person name="Pallen M.J."/>
        </authorList>
    </citation>
    <scope>NUCLEOTIDE SEQUENCE</scope>
    <source>
        <strain evidence="2">3436</strain>
    </source>
</reference>
<dbReference type="InterPro" id="IPR011397">
    <property type="entry name" value="YhfC"/>
</dbReference>